<organism evidence="2 3">
    <name type="scientific">Pseudoflavonifractor capillosus</name>
    <dbReference type="NCBI Taxonomy" id="106588"/>
    <lineage>
        <taxon>Bacteria</taxon>
        <taxon>Bacillati</taxon>
        <taxon>Bacillota</taxon>
        <taxon>Clostridia</taxon>
        <taxon>Eubacteriales</taxon>
        <taxon>Oscillospiraceae</taxon>
        <taxon>Pseudoflavonifractor</taxon>
    </lineage>
</organism>
<accession>A0A921MLN5</accession>
<comment type="caution">
    <text evidence="2">The sequence shown here is derived from an EMBL/GenBank/DDBJ whole genome shotgun (WGS) entry which is preliminary data.</text>
</comment>
<dbReference type="RefSeq" id="WP_295368007.1">
    <property type="nucleotide sequence ID" value="NZ_DYUC01000046.1"/>
</dbReference>
<name>A0A921MLN5_9FIRM</name>
<evidence type="ECO:0000313" key="2">
    <source>
        <dbReference type="EMBL" id="HJG86371.1"/>
    </source>
</evidence>
<dbReference type="AlphaFoldDB" id="A0A921MLN5"/>
<feature type="region of interest" description="Disordered" evidence="1">
    <location>
        <begin position="46"/>
        <end position="65"/>
    </location>
</feature>
<dbReference type="EMBL" id="DYUC01000046">
    <property type="protein sequence ID" value="HJG86371.1"/>
    <property type="molecule type" value="Genomic_DNA"/>
</dbReference>
<evidence type="ECO:0000256" key="1">
    <source>
        <dbReference type="SAM" id="MobiDB-lite"/>
    </source>
</evidence>
<proteinExistence type="predicted"/>
<sequence length="65" mass="7003">MDNIVESKDPCKSFGGKLAKRLTILSICVVLLGGTDCSPGDQYCSRCGSSLKSTEDSETTNETRR</sequence>
<protein>
    <submittedName>
        <fullName evidence="2">Uncharacterized protein</fullName>
    </submittedName>
</protein>
<gene>
    <name evidence="2" type="ORF">K8V01_05020</name>
</gene>
<reference evidence="2" key="1">
    <citation type="journal article" date="2021" name="PeerJ">
        <title>Extensive microbial diversity within the chicken gut microbiome revealed by metagenomics and culture.</title>
        <authorList>
            <person name="Gilroy R."/>
            <person name="Ravi A."/>
            <person name="Getino M."/>
            <person name="Pursley I."/>
            <person name="Horton D.L."/>
            <person name="Alikhan N.F."/>
            <person name="Baker D."/>
            <person name="Gharbi K."/>
            <person name="Hall N."/>
            <person name="Watson M."/>
            <person name="Adriaenssens E.M."/>
            <person name="Foster-Nyarko E."/>
            <person name="Jarju S."/>
            <person name="Secka A."/>
            <person name="Antonio M."/>
            <person name="Oren A."/>
            <person name="Chaudhuri R.R."/>
            <person name="La Ragione R."/>
            <person name="Hildebrand F."/>
            <person name="Pallen M.J."/>
        </authorList>
    </citation>
    <scope>NUCLEOTIDE SEQUENCE</scope>
    <source>
        <strain evidence="2">CHK179-5677</strain>
    </source>
</reference>
<evidence type="ECO:0000313" key="3">
    <source>
        <dbReference type="Proteomes" id="UP000760668"/>
    </source>
</evidence>
<reference evidence="2" key="2">
    <citation type="submission" date="2021-09" db="EMBL/GenBank/DDBJ databases">
        <authorList>
            <person name="Gilroy R."/>
        </authorList>
    </citation>
    <scope>NUCLEOTIDE SEQUENCE</scope>
    <source>
        <strain evidence="2">CHK179-5677</strain>
    </source>
</reference>
<dbReference type="Proteomes" id="UP000760668">
    <property type="component" value="Unassembled WGS sequence"/>
</dbReference>